<feature type="transmembrane region" description="Helical" evidence="1">
    <location>
        <begin position="12"/>
        <end position="32"/>
    </location>
</feature>
<comment type="caution">
    <text evidence="2">The sequence shown here is derived from an EMBL/GenBank/DDBJ whole genome shotgun (WGS) entry which is preliminary data.</text>
</comment>
<dbReference type="EMBL" id="JBIEKR010000010">
    <property type="protein sequence ID" value="MFG6273828.1"/>
    <property type="molecule type" value="Genomic_DNA"/>
</dbReference>
<proteinExistence type="predicted"/>
<feature type="transmembrane region" description="Helical" evidence="1">
    <location>
        <begin position="318"/>
        <end position="338"/>
    </location>
</feature>
<feature type="transmembrane region" description="Helical" evidence="1">
    <location>
        <begin position="197"/>
        <end position="223"/>
    </location>
</feature>
<dbReference type="Proteomes" id="UP001605989">
    <property type="component" value="Unassembled WGS sequence"/>
</dbReference>
<feature type="transmembrane region" description="Helical" evidence="1">
    <location>
        <begin position="126"/>
        <end position="144"/>
    </location>
</feature>
<protein>
    <recommendedName>
        <fullName evidence="4">Transporter</fullName>
    </recommendedName>
</protein>
<keyword evidence="1" id="KW-0812">Transmembrane</keyword>
<organism evidence="2 3">
    <name type="scientific">Megasphaera hexanoica</name>
    <dbReference type="NCBI Taxonomy" id="1675036"/>
    <lineage>
        <taxon>Bacteria</taxon>
        <taxon>Bacillati</taxon>
        <taxon>Bacillota</taxon>
        <taxon>Negativicutes</taxon>
        <taxon>Veillonellales</taxon>
        <taxon>Veillonellaceae</taxon>
        <taxon>Megasphaera</taxon>
    </lineage>
</organism>
<feature type="transmembrane region" description="Helical" evidence="1">
    <location>
        <begin position="88"/>
        <end position="114"/>
    </location>
</feature>
<evidence type="ECO:0008006" key="4">
    <source>
        <dbReference type="Google" id="ProtNLM"/>
    </source>
</evidence>
<dbReference type="InterPro" id="IPR038728">
    <property type="entry name" value="YkvI-like"/>
</dbReference>
<dbReference type="PANTHER" id="PTHR37814:SF1">
    <property type="entry name" value="MEMBRANE PROTEIN"/>
    <property type="match status" value="1"/>
</dbReference>
<keyword evidence="1" id="KW-1133">Transmembrane helix</keyword>
<feature type="transmembrane region" description="Helical" evidence="1">
    <location>
        <begin position="235"/>
        <end position="258"/>
    </location>
</feature>
<reference evidence="2 3" key="1">
    <citation type="submission" date="2024-10" db="EMBL/GenBank/DDBJ databases">
        <authorList>
            <person name="Sang B.-I."/>
            <person name="Prabhaharan D."/>
        </authorList>
    </citation>
    <scope>NUCLEOTIDE SEQUENCE [LARGE SCALE GENOMIC DNA]</scope>
    <source>
        <strain evidence="2 3">MH</strain>
    </source>
</reference>
<gene>
    <name evidence="2" type="ORF">ACGTZG_11585</name>
</gene>
<feature type="transmembrane region" description="Helical" evidence="1">
    <location>
        <begin position="156"/>
        <end position="177"/>
    </location>
</feature>
<feature type="transmembrane region" description="Helical" evidence="1">
    <location>
        <begin position="47"/>
        <end position="67"/>
    </location>
</feature>
<name>A0ABW7DRZ7_9FIRM</name>
<feature type="transmembrane region" description="Helical" evidence="1">
    <location>
        <begin position="344"/>
        <end position="366"/>
    </location>
</feature>
<dbReference type="RefSeq" id="WP_394522743.1">
    <property type="nucleotide sequence ID" value="NZ_CP171361.1"/>
</dbReference>
<evidence type="ECO:0000313" key="2">
    <source>
        <dbReference type="EMBL" id="MFG6273828.1"/>
    </source>
</evidence>
<dbReference type="PANTHER" id="PTHR37814">
    <property type="entry name" value="CONSERVED MEMBRANE PROTEIN"/>
    <property type="match status" value="1"/>
</dbReference>
<keyword evidence="3" id="KW-1185">Reference proteome</keyword>
<keyword evidence="1" id="KW-0472">Membrane</keyword>
<feature type="transmembrane region" description="Helical" evidence="1">
    <location>
        <begin position="278"/>
        <end position="306"/>
    </location>
</feature>
<evidence type="ECO:0000313" key="3">
    <source>
        <dbReference type="Proteomes" id="UP001605989"/>
    </source>
</evidence>
<accession>A0ABW7DRZ7</accession>
<evidence type="ECO:0000256" key="1">
    <source>
        <dbReference type="SAM" id="Phobius"/>
    </source>
</evidence>
<sequence>MDINKTGKTSLKNIIIFAGAYCAFMIGSGYATGQEVLQFFGAYGPDGFIGAAISMLIFAFFGGALMQKGYDLKLKYHTQAFRYYCGKYVGTILEWVTVLFLFSVVSIMIAGTGAIASEFVGIPADAGRVFMAVLCVLTVMLGLMKLADIIGAIGPVIIVFTLGIGLMTLISFHGGWAQNWEVLYDLRATKSWWFAKYAFLDSAWFSGVLYASCMVFGSIPFLTGLGGKANNRKEAFLGGFIGGVALMLAGGLMTAAMLCFPEQVAKLQVPNLFLAQQFAPALAAVFSIILLMGIYSTGAPMFWVVINKLEQWLPNKTAKMAVSVILGIVAFFGAQIGFGKLIGFLYPLLGQVGIIMIIIVFIKVYFMKDKEIGLEREDSDN</sequence>